<accession>A0A6A6QDX1</accession>
<dbReference type="Proteomes" id="UP000799750">
    <property type="component" value="Unassembled WGS sequence"/>
</dbReference>
<organism evidence="2 3">
    <name type="scientific">Lophium mytilinum</name>
    <dbReference type="NCBI Taxonomy" id="390894"/>
    <lineage>
        <taxon>Eukaryota</taxon>
        <taxon>Fungi</taxon>
        <taxon>Dikarya</taxon>
        <taxon>Ascomycota</taxon>
        <taxon>Pezizomycotina</taxon>
        <taxon>Dothideomycetes</taxon>
        <taxon>Pleosporomycetidae</taxon>
        <taxon>Mytilinidiales</taxon>
        <taxon>Mytilinidiaceae</taxon>
        <taxon>Lophium</taxon>
    </lineage>
</organism>
<feature type="compositionally biased region" description="Basic residues" evidence="1">
    <location>
        <begin position="53"/>
        <end position="67"/>
    </location>
</feature>
<dbReference type="AlphaFoldDB" id="A0A6A6QDX1"/>
<protein>
    <submittedName>
        <fullName evidence="2">Uncharacterized protein</fullName>
    </submittedName>
</protein>
<reference evidence="2" key="1">
    <citation type="journal article" date="2020" name="Stud. Mycol.">
        <title>101 Dothideomycetes genomes: a test case for predicting lifestyles and emergence of pathogens.</title>
        <authorList>
            <person name="Haridas S."/>
            <person name="Albert R."/>
            <person name="Binder M."/>
            <person name="Bloem J."/>
            <person name="Labutti K."/>
            <person name="Salamov A."/>
            <person name="Andreopoulos B."/>
            <person name="Baker S."/>
            <person name="Barry K."/>
            <person name="Bills G."/>
            <person name="Bluhm B."/>
            <person name="Cannon C."/>
            <person name="Castanera R."/>
            <person name="Culley D."/>
            <person name="Daum C."/>
            <person name="Ezra D."/>
            <person name="Gonzalez J."/>
            <person name="Henrissat B."/>
            <person name="Kuo A."/>
            <person name="Liang C."/>
            <person name="Lipzen A."/>
            <person name="Lutzoni F."/>
            <person name="Magnuson J."/>
            <person name="Mondo S."/>
            <person name="Nolan M."/>
            <person name="Ohm R."/>
            <person name="Pangilinan J."/>
            <person name="Park H.-J."/>
            <person name="Ramirez L."/>
            <person name="Alfaro M."/>
            <person name="Sun H."/>
            <person name="Tritt A."/>
            <person name="Yoshinaga Y."/>
            <person name="Zwiers L.-H."/>
            <person name="Turgeon B."/>
            <person name="Goodwin S."/>
            <person name="Spatafora J."/>
            <person name="Crous P."/>
            <person name="Grigoriev I."/>
        </authorList>
    </citation>
    <scope>NUCLEOTIDE SEQUENCE</scope>
    <source>
        <strain evidence="2">CBS 269.34</strain>
    </source>
</reference>
<feature type="region of interest" description="Disordered" evidence="1">
    <location>
        <begin position="36"/>
        <end position="74"/>
    </location>
</feature>
<dbReference type="EMBL" id="MU004197">
    <property type="protein sequence ID" value="KAF2490472.1"/>
    <property type="molecule type" value="Genomic_DNA"/>
</dbReference>
<evidence type="ECO:0000313" key="3">
    <source>
        <dbReference type="Proteomes" id="UP000799750"/>
    </source>
</evidence>
<keyword evidence="3" id="KW-1185">Reference proteome</keyword>
<evidence type="ECO:0000313" key="2">
    <source>
        <dbReference type="EMBL" id="KAF2490472.1"/>
    </source>
</evidence>
<proteinExistence type="predicted"/>
<name>A0A6A6QDX1_9PEZI</name>
<sequence length="211" mass="23426">MNSICARPPQAKKTASCPVVHMRRCPHEVKVALQAHTPASSIPTRPPSNAARPGRKQSFSRRLRSNRAHGSPNYLQDDTRVLLFPLSRETCTLQAPFGILLAVCDPPHTLHVKHVHRSALHPASDHHSLVRQCRDYCQLHIIPSAGAASPGQRTAPDARRWRASSVARSHYNLRTVCPDTYTHTRTHHLIEPILSNSTAAPSHPQTRLSYG</sequence>
<evidence type="ECO:0000256" key="1">
    <source>
        <dbReference type="SAM" id="MobiDB-lite"/>
    </source>
</evidence>
<gene>
    <name evidence="2" type="ORF">BU16DRAFT_530960</name>
</gene>